<keyword evidence="4" id="KW-0663">Pyridoxal phosphate</keyword>
<evidence type="ECO:0000256" key="6">
    <source>
        <dbReference type="ARBA" id="ARBA00034115"/>
    </source>
</evidence>
<evidence type="ECO:0000256" key="8">
    <source>
        <dbReference type="ARBA" id="ARBA00049127"/>
    </source>
</evidence>
<evidence type="ECO:0000313" key="11">
    <source>
        <dbReference type="Proteomes" id="UP001500945"/>
    </source>
</evidence>
<dbReference type="RefSeq" id="WP_345202411.1">
    <property type="nucleotide sequence ID" value="NZ_BAABGM010000003.1"/>
</dbReference>
<evidence type="ECO:0000256" key="5">
    <source>
        <dbReference type="ARBA" id="ARBA00023239"/>
    </source>
</evidence>
<organism evidence="10 11">
    <name type="scientific">Fodinibacter luteus</name>
    <dbReference type="NCBI Taxonomy" id="552064"/>
    <lineage>
        <taxon>Bacteria</taxon>
        <taxon>Bacillati</taxon>
        <taxon>Actinomycetota</taxon>
        <taxon>Actinomycetes</taxon>
        <taxon>Micrococcales</taxon>
        <taxon>Intrasporangiaceae</taxon>
        <taxon>Fodinibacter (ex Wang et al. 2009)</taxon>
    </lineage>
</organism>
<evidence type="ECO:0000256" key="2">
    <source>
        <dbReference type="ARBA" id="ARBA00008872"/>
    </source>
</evidence>
<evidence type="ECO:0000256" key="7">
    <source>
        <dbReference type="ARBA" id="ARBA00034138"/>
    </source>
</evidence>
<dbReference type="PROSITE" id="PS00878">
    <property type="entry name" value="ODR_DC_2_1"/>
    <property type="match status" value="1"/>
</dbReference>
<keyword evidence="5" id="KW-0456">Lyase</keyword>
<evidence type="ECO:0000256" key="4">
    <source>
        <dbReference type="ARBA" id="ARBA00022898"/>
    </source>
</evidence>
<evidence type="ECO:0000256" key="3">
    <source>
        <dbReference type="ARBA" id="ARBA00022793"/>
    </source>
</evidence>
<dbReference type="CDD" id="cd00622">
    <property type="entry name" value="PLPDE_III_ODC"/>
    <property type="match status" value="1"/>
</dbReference>
<protein>
    <recommendedName>
        <fullName evidence="7">ornithine decarboxylase</fullName>
        <ecNumber evidence="7">4.1.1.17</ecNumber>
    </recommendedName>
</protein>
<feature type="domain" description="Orn/DAP/Arg decarboxylase 2 N-terminal" evidence="9">
    <location>
        <begin position="66"/>
        <end position="298"/>
    </location>
</feature>
<evidence type="ECO:0000313" key="10">
    <source>
        <dbReference type="EMBL" id="GAA4399707.1"/>
    </source>
</evidence>
<dbReference type="SUPFAM" id="SSF51419">
    <property type="entry name" value="PLP-binding barrel"/>
    <property type="match status" value="1"/>
</dbReference>
<gene>
    <name evidence="10" type="ORF">GCM10023168_07470</name>
</gene>
<dbReference type="InterPro" id="IPR029066">
    <property type="entry name" value="PLP-binding_barrel"/>
</dbReference>
<dbReference type="Pfam" id="PF02784">
    <property type="entry name" value="Orn_Arg_deC_N"/>
    <property type="match status" value="1"/>
</dbReference>
<dbReference type="InterPro" id="IPR009006">
    <property type="entry name" value="Ala_racemase/Decarboxylase_C"/>
</dbReference>
<comment type="pathway">
    <text evidence="6">Amine and polyamine biosynthesis; putrescine biosynthesis via L-ornithine pathway; putrescine from L-ornithine: step 1/1.</text>
</comment>
<dbReference type="PANTHER" id="PTHR11482:SF6">
    <property type="entry name" value="ORNITHINE DECARBOXYLASE 1-RELATED"/>
    <property type="match status" value="1"/>
</dbReference>
<comment type="cofactor">
    <cofactor evidence="1">
        <name>pyridoxal 5'-phosphate</name>
        <dbReference type="ChEBI" id="CHEBI:597326"/>
    </cofactor>
</comment>
<comment type="similarity">
    <text evidence="2">Belongs to the Orn/Lys/Arg decarboxylase class-II family.</text>
</comment>
<accession>A0ABP8K2L0</accession>
<comment type="caution">
    <text evidence="10">The sequence shown here is derived from an EMBL/GenBank/DDBJ whole genome shotgun (WGS) entry which is preliminary data.</text>
</comment>
<dbReference type="PANTHER" id="PTHR11482">
    <property type="entry name" value="ARGININE/DIAMINOPIMELATE/ORNITHINE DECARBOXYLASE"/>
    <property type="match status" value="1"/>
</dbReference>
<dbReference type="PRINTS" id="PR01179">
    <property type="entry name" value="ODADCRBXLASE"/>
</dbReference>
<dbReference type="SUPFAM" id="SSF50621">
    <property type="entry name" value="Alanine racemase C-terminal domain-like"/>
    <property type="match status" value="1"/>
</dbReference>
<dbReference type="Proteomes" id="UP001500945">
    <property type="component" value="Unassembled WGS sequence"/>
</dbReference>
<dbReference type="EMBL" id="BAABGM010000003">
    <property type="protein sequence ID" value="GAA4399707.1"/>
    <property type="molecule type" value="Genomic_DNA"/>
</dbReference>
<evidence type="ECO:0000256" key="1">
    <source>
        <dbReference type="ARBA" id="ARBA00001933"/>
    </source>
</evidence>
<proteinExistence type="inferred from homology"/>
<dbReference type="Gene3D" id="2.40.37.10">
    <property type="entry name" value="Lyase, Ornithine Decarboxylase, Chain A, domain 1"/>
    <property type="match status" value="1"/>
</dbReference>
<dbReference type="InterPro" id="IPR022644">
    <property type="entry name" value="De-COase2_N"/>
</dbReference>
<keyword evidence="3" id="KW-0210">Decarboxylase</keyword>
<dbReference type="EC" id="4.1.1.17" evidence="7"/>
<dbReference type="Gene3D" id="3.20.20.10">
    <property type="entry name" value="Alanine racemase"/>
    <property type="match status" value="1"/>
</dbReference>
<dbReference type="InterPro" id="IPR000183">
    <property type="entry name" value="Orn/DAP/Arg_de-COase"/>
</dbReference>
<dbReference type="InterPro" id="IPR002433">
    <property type="entry name" value="Orn_de-COase"/>
</dbReference>
<dbReference type="PRINTS" id="PR01182">
    <property type="entry name" value="ORNDCRBXLASE"/>
</dbReference>
<comment type="catalytic activity">
    <reaction evidence="8">
        <text>L-ornithine + H(+) = putrescine + CO2</text>
        <dbReference type="Rhea" id="RHEA:22964"/>
        <dbReference type="ChEBI" id="CHEBI:15378"/>
        <dbReference type="ChEBI" id="CHEBI:16526"/>
        <dbReference type="ChEBI" id="CHEBI:46911"/>
        <dbReference type="ChEBI" id="CHEBI:326268"/>
        <dbReference type="EC" id="4.1.1.17"/>
    </reaction>
</comment>
<sequence length="414" mass="42577">MTVTYERTREAVDAAPPAPVAAVRAPRLATAAAPAPVRALAAVHAEAAPAGPDVTPRLELSIGTAVSRFLRLASALPGTAVHYAVKANPHPVLLRALAQAGCRFDVASPGEVRAALAAGAPASHLVHSNPVARRDHLAQAYALGVRLFVVDSAGEVAKVADAAPGSSVLVRIVTSGSGSDWPLSRKYGCPVDDAVGLLVDAGRLGLDPAGVSFHVGSQQRDPQAWGPPIRSAARVFEAVRARGFGPWLLDLGGGFPAVLEGGDVPPVRDYGRAIDGHLRAAFGDDRPQTLVEPGRGVVGDAGTVVTSVVGVVDRGGVRWVFVDAGVFTGLVETLDEAIRYRLETPGVHGPTGPCVLAGPTCDSADVLYETTPVSLPLALAEGDELRIHAAGAYSACYSTVGFNGFSPLPTVITR</sequence>
<keyword evidence="11" id="KW-1185">Reference proteome</keyword>
<evidence type="ECO:0000259" key="9">
    <source>
        <dbReference type="Pfam" id="PF02784"/>
    </source>
</evidence>
<reference evidence="11" key="1">
    <citation type="journal article" date="2019" name="Int. J. Syst. Evol. Microbiol.">
        <title>The Global Catalogue of Microorganisms (GCM) 10K type strain sequencing project: providing services to taxonomists for standard genome sequencing and annotation.</title>
        <authorList>
            <consortium name="The Broad Institute Genomics Platform"/>
            <consortium name="The Broad Institute Genome Sequencing Center for Infectious Disease"/>
            <person name="Wu L."/>
            <person name="Ma J."/>
        </authorList>
    </citation>
    <scope>NUCLEOTIDE SEQUENCE [LARGE SCALE GENOMIC DNA]</scope>
    <source>
        <strain evidence="11">JCM 17809</strain>
    </source>
</reference>
<name>A0ABP8K2L0_9MICO</name>
<dbReference type="InterPro" id="IPR022653">
    <property type="entry name" value="De-COase2_pyr-phos_BS"/>
</dbReference>